<comment type="function">
    <text evidence="3">Required for maturation of urease via the functional incorporation of the urease nickel metallocenter.</text>
</comment>
<comment type="similarity">
    <text evidence="1 3">Belongs to the UreD family.</text>
</comment>
<dbReference type="EMBL" id="BMZS01000005">
    <property type="protein sequence ID" value="GHD52003.1"/>
    <property type="molecule type" value="Genomic_DNA"/>
</dbReference>
<sequence>MTETSGQLDEAGTTVTASLERYDGALRLRVAEGRIDGFRQTPPMRLFRPHPEPGEPRSVVVGNVAGGVVGGDRLGVRIEVAENESLLATTQAAEKIYRSDGATATMGVDLSVADGGTLEWLSAGTILFDGARLDRTTTLDVAAAGRLLYCETLVLGRLARGEVFASGTLRDRIRLRRGGRLVWADDLGLVGDGFAALDAAAGFAGGRSYSTILFAAPRAATALEAVRPLLEAEPAVRAGVTALAPDLLLVRILAGDPAQARKLVAATWMGLRSGCLGRPAQMPTIWAI</sequence>
<dbReference type="AlphaFoldDB" id="A0A918XT47"/>
<dbReference type="PANTHER" id="PTHR33643:SF1">
    <property type="entry name" value="UREASE ACCESSORY PROTEIN D"/>
    <property type="match status" value="1"/>
</dbReference>
<dbReference type="InterPro" id="IPR002669">
    <property type="entry name" value="UreD"/>
</dbReference>
<proteinExistence type="inferred from homology"/>
<dbReference type="RefSeq" id="WP_189990395.1">
    <property type="nucleotide sequence ID" value="NZ_BMZS01000005.1"/>
</dbReference>
<reference evidence="4" key="1">
    <citation type="journal article" date="2014" name="Int. J. Syst. Evol. Microbiol.">
        <title>Complete genome sequence of Corynebacterium casei LMG S-19264T (=DSM 44701T), isolated from a smear-ripened cheese.</title>
        <authorList>
            <consortium name="US DOE Joint Genome Institute (JGI-PGF)"/>
            <person name="Walter F."/>
            <person name="Albersmeier A."/>
            <person name="Kalinowski J."/>
            <person name="Ruckert C."/>
        </authorList>
    </citation>
    <scope>NUCLEOTIDE SEQUENCE</scope>
    <source>
        <strain evidence="4">KCTC 42651</strain>
    </source>
</reference>
<keyword evidence="3" id="KW-0996">Nickel insertion</keyword>
<accession>A0A918XT47</accession>
<name>A0A918XT47_9PROT</name>
<dbReference type="GO" id="GO:0016151">
    <property type="term" value="F:nickel cation binding"/>
    <property type="evidence" value="ECO:0007669"/>
    <property type="project" value="UniProtKB-UniRule"/>
</dbReference>
<gene>
    <name evidence="3 4" type="primary">ureD</name>
    <name evidence="4" type="ORF">GCM10017083_27080</name>
</gene>
<keyword evidence="3" id="KW-0963">Cytoplasm</keyword>
<evidence type="ECO:0000256" key="2">
    <source>
        <dbReference type="ARBA" id="ARBA00023186"/>
    </source>
</evidence>
<dbReference type="Pfam" id="PF01774">
    <property type="entry name" value="UreD"/>
    <property type="match status" value="1"/>
</dbReference>
<protein>
    <recommendedName>
        <fullName evidence="3">Urease accessory protein UreD</fullName>
    </recommendedName>
</protein>
<evidence type="ECO:0000313" key="5">
    <source>
        <dbReference type="Proteomes" id="UP000630353"/>
    </source>
</evidence>
<organism evidence="4 5">
    <name type="scientific">Thalassobaculum fulvum</name>
    <dbReference type="NCBI Taxonomy" id="1633335"/>
    <lineage>
        <taxon>Bacteria</taxon>
        <taxon>Pseudomonadati</taxon>
        <taxon>Pseudomonadota</taxon>
        <taxon>Alphaproteobacteria</taxon>
        <taxon>Rhodospirillales</taxon>
        <taxon>Thalassobaculaceae</taxon>
        <taxon>Thalassobaculum</taxon>
    </lineage>
</organism>
<dbReference type="GO" id="GO:0005737">
    <property type="term" value="C:cytoplasm"/>
    <property type="evidence" value="ECO:0007669"/>
    <property type="project" value="UniProtKB-SubCell"/>
</dbReference>
<evidence type="ECO:0000256" key="1">
    <source>
        <dbReference type="ARBA" id="ARBA00007177"/>
    </source>
</evidence>
<dbReference type="HAMAP" id="MF_01384">
    <property type="entry name" value="UreD"/>
    <property type="match status" value="1"/>
</dbReference>
<comment type="subunit">
    <text evidence="3">UreD, UreF and UreG form a complex that acts as a GTP-hydrolysis-dependent molecular chaperone, activating the urease apoprotein by helping to assemble the nickel containing metallocenter of UreC. The UreE protein probably delivers the nickel.</text>
</comment>
<keyword evidence="5" id="KW-1185">Reference proteome</keyword>
<comment type="caution">
    <text evidence="4">The sequence shown here is derived from an EMBL/GenBank/DDBJ whole genome shotgun (WGS) entry which is preliminary data.</text>
</comment>
<evidence type="ECO:0000256" key="3">
    <source>
        <dbReference type="HAMAP-Rule" id="MF_01384"/>
    </source>
</evidence>
<dbReference type="PANTHER" id="PTHR33643">
    <property type="entry name" value="UREASE ACCESSORY PROTEIN D"/>
    <property type="match status" value="1"/>
</dbReference>
<evidence type="ECO:0000313" key="4">
    <source>
        <dbReference type="EMBL" id="GHD52003.1"/>
    </source>
</evidence>
<comment type="subcellular location">
    <subcellularLocation>
        <location evidence="3">Cytoplasm</location>
    </subcellularLocation>
</comment>
<keyword evidence="2 3" id="KW-0143">Chaperone</keyword>
<dbReference type="Proteomes" id="UP000630353">
    <property type="component" value="Unassembled WGS sequence"/>
</dbReference>
<reference evidence="4" key="2">
    <citation type="submission" date="2020-09" db="EMBL/GenBank/DDBJ databases">
        <authorList>
            <person name="Sun Q."/>
            <person name="Kim S."/>
        </authorList>
    </citation>
    <scope>NUCLEOTIDE SEQUENCE</scope>
    <source>
        <strain evidence="4">KCTC 42651</strain>
    </source>
</reference>